<comment type="caution">
    <text evidence="1">The sequence shown here is derived from an EMBL/GenBank/DDBJ whole genome shotgun (WGS) entry which is preliminary data.</text>
</comment>
<name>A0A016T2L2_9BILA</name>
<dbReference type="EMBL" id="JARK01001481">
    <property type="protein sequence ID" value="EYB96922.1"/>
    <property type="molecule type" value="Genomic_DNA"/>
</dbReference>
<reference evidence="2" key="1">
    <citation type="journal article" date="2015" name="Nat. Genet.">
        <title>The genome and transcriptome of the zoonotic hookworm Ancylostoma ceylanicum identify infection-specific gene families.</title>
        <authorList>
            <person name="Schwarz E.M."/>
            <person name="Hu Y."/>
            <person name="Antoshechkin I."/>
            <person name="Miller M.M."/>
            <person name="Sternberg P.W."/>
            <person name="Aroian R.V."/>
        </authorList>
    </citation>
    <scope>NUCLEOTIDE SEQUENCE</scope>
    <source>
        <strain evidence="2">HY135</strain>
    </source>
</reference>
<accession>A0A016T2L2</accession>
<sequence length="85" mass="9447">MKTSSAGVLASFDITEDKIHSLACDAASSMRKKTATLFKAVMVINYLSLFKDSGMEFYEPHACTTSRERESTGAFSNRSFKIPHF</sequence>
<organism evidence="1 2">
    <name type="scientific">Ancylostoma ceylanicum</name>
    <dbReference type="NCBI Taxonomy" id="53326"/>
    <lineage>
        <taxon>Eukaryota</taxon>
        <taxon>Metazoa</taxon>
        <taxon>Ecdysozoa</taxon>
        <taxon>Nematoda</taxon>
        <taxon>Chromadorea</taxon>
        <taxon>Rhabditida</taxon>
        <taxon>Rhabditina</taxon>
        <taxon>Rhabditomorpha</taxon>
        <taxon>Strongyloidea</taxon>
        <taxon>Ancylostomatidae</taxon>
        <taxon>Ancylostomatinae</taxon>
        <taxon>Ancylostoma</taxon>
    </lineage>
</organism>
<gene>
    <name evidence="1" type="primary">Acey_s0145.g2484</name>
    <name evidence="1" type="ORF">Y032_0145g2484</name>
</gene>
<keyword evidence="2" id="KW-1185">Reference proteome</keyword>
<evidence type="ECO:0000313" key="1">
    <source>
        <dbReference type="EMBL" id="EYB96922.1"/>
    </source>
</evidence>
<proteinExistence type="predicted"/>
<dbReference type="Proteomes" id="UP000024635">
    <property type="component" value="Unassembled WGS sequence"/>
</dbReference>
<evidence type="ECO:0000313" key="2">
    <source>
        <dbReference type="Proteomes" id="UP000024635"/>
    </source>
</evidence>
<protein>
    <submittedName>
        <fullName evidence="1">Uncharacterized protein</fullName>
    </submittedName>
</protein>
<dbReference type="AlphaFoldDB" id="A0A016T2L2"/>